<proteinExistence type="predicted"/>
<dbReference type="InParanoid" id="A0A1X7UWE2"/>
<evidence type="ECO:0000313" key="1">
    <source>
        <dbReference type="EnsemblMetazoa" id="Aqu2.1.32300_001"/>
    </source>
</evidence>
<dbReference type="EnsemblMetazoa" id="Aqu2.1.32300_001">
    <property type="protein sequence ID" value="Aqu2.1.32300_001"/>
    <property type="gene ID" value="Aqu2.1.32300"/>
</dbReference>
<name>A0A1X7UWE2_AMPQE</name>
<organism evidence="1">
    <name type="scientific">Amphimedon queenslandica</name>
    <name type="common">Sponge</name>
    <dbReference type="NCBI Taxonomy" id="400682"/>
    <lineage>
        <taxon>Eukaryota</taxon>
        <taxon>Metazoa</taxon>
        <taxon>Porifera</taxon>
        <taxon>Demospongiae</taxon>
        <taxon>Heteroscleromorpha</taxon>
        <taxon>Haplosclerida</taxon>
        <taxon>Niphatidae</taxon>
        <taxon>Amphimedon</taxon>
    </lineage>
</organism>
<accession>A0A1X7UWE2</accession>
<dbReference type="AlphaFoldDB" id="A0A1X7UWE2"/>
<reference evidence="1" key="1">
    <citation type="submission" date="2017-05" db="UniProtKB">
        <authorList>
            <consortium name="EnsemblMetazoa"/>
        </authorList>
    </citation>
    <scope>IDENTIFICATION</scope>
</reference>
<protein>
    <submittedName>
        <fullName evidence="1">Uncharacterized protein</fullName>
    </submittedName>
</protein>
<sequence>MEDILSQLIINWDQTGIFLVPGSSWNMSQSGSRRLKIVGLGDKRQITALFETSISGDFLPPQLIFILRKLQFVTQTVSLSQRLAHDRHRKPIGKVKHNEGLHHYSHTLRRLGPNYYKHMSHLHSQPWSFLKFLNVRCASLRITS</sequence>